<dbReference type="EMBL" id="JAPCID010000022">
    <property type="protein sequence ID" value="MDA0139158.1"/>
    <property type="molecule type" value="Genomic_DNA"/>
</dbReference>
<evidence type="ECO:0000313" key="2">
    <source>
        <dbReference type="Proteomes" id="UP001147700"/>
    </source>
</evidence>
<name>A0ABT4RKS5_9ACTN</name>
<comment type="caution">
    <text evidence="1">The sequence shown here is derived from an EMBL/GenBank/DDBJ whole genome shotgun (WGS) entry which is preliminary data.</text>
</comment>
<dbReference type="RefSeq" id="WP_202956686.1">
    <property type="nucleotide sequence ID" value="NZ_JAPCID010000022.1"/>
</dbReference>
<accession>A0ABT4RKS5</accession>
<organism evidence="1 2">
    <name type="scientific">Solirubrobacter deserti</name>
    <dbReference type="NCBI Taxonomy" id="2282478"/>
    <lineage>
        <taxon>Bacteria</taxon>
        <taxon>Bacillati</taxon>
        <taxon>Actinomycetota</taxon>
        <taxon>Thermoleophilia</taxon>
        <taxon>Solirubrobacterales</taxon>
        <taxon>Solirubrobacteraceae</taxon>
        <taxon>Solirubrobacter</taxon>
    </lineage>
</organism>
<evidence type="ECO:0000313" key="1">
    <source>
        <dbReference type="EMBL" id="MDA0139158.1"/>
    </source>
</evidence>
<gene>
    <name evidence="1" type="ORF">OJ962_16775</name>
</gene>
<keyword evidence="2" id="KW-1185">Reference proteome</keyword>
<proteinExistence type="predicted"/>
<reference evidence="1" key="1">
    <citation type="submission" date="2022-10" db="EMBL/GenBank/DDBJ databases">
        <title>The WGS of Solirubrobacter sp. CPCC 204708.</title>
        <authorList>
            <person name="Jiang Z."/>
        </authorList>
    </citation>
    <scope>NUCLEOTIDE SEQUENCE</scope>
    <source>
        <strain evidence="1">CPCC 204708</strain>
    </source>
</reference>
<dbReference type="Proteomes" id="UP001147700">
    <property type="component" value="Unassembled WGS sequence"/>
</dbReference>
<sequence>MADGVRVVAWSVVVHLGQAVTQPVSESRRKEHRWLARSLNGLGVDPWFRQDSAYLSVKQLSTEPTRVQHFVEPPADLPDDATIILDLSDAPYELLNEPLLAGLADGVGRMLAGGPRTILILLCKLPPESLLWEFLERDTAADGTGRVVVLDDEGALRSFGHGKRGFTPLMRDWPGRRRQASGTANERFERRVVTRLGHFATADGERCTPAWQDMRGAVGELTECLSNWIDQTGAAGTRMIVCGPYSREFRVAVVAAAAACGGDAGFAATPDELEDTASGVGNVLAFEYVRSGDTLGDFRRALPSWGVPVRTRALAVMAAPAAYGLRHPDLQLDVLAVRGHEDVQRSACARCLASAPRLEDPSRTDPGTGIDAATMWWMLDRVPWGPEGYGPPEHARYPYIPDFSAVFERFGDWIALKYEELLKGIGLVDDLVVVCAAEPAVRDLVKRLASRFQNQLVPVEIERDVIDAVAADAARAHGLASALDDVSDASETIPAWRRQLADLGGRETGTGHRLAVIALDEFNASGATARGLTTLLGAFGVTLDAYVPFVDWSGGEHVPGRPTWSLYSFYYPRPTG</sequence>
<protein>
    <submittedName>
        <fullName evidence="1">Uncharacterized protein</fullName>
    </submittedName>
</protein>